<sequence>MVTQVMKVIRLAFHYHMVSSVGKLLYQTSSYLLVINIPVLVLS</sequence>
<keyword evidence="1" id="KW-1133">Transmembrane helix</keyword>
<dbReference type="EMBL" id="GBRH01203845">
    <property type="protein sequence ID" value="JAD94050.1"/>
    <property type="molecule type" value="Transcribed_RNA"/>
</dbReference>
<name>A0A0A9E828_ARUDO</name>
<proteinExistence type="predicted"/>
<accession>A0A0A9E828</accession>
<evidence type="ECO:0000256" key="1">
    <source>
        <dbReference type="SAM" id="Phobius"/>
    </source>
</evidence>
<protein>
    <submittedName>
        <fullName evidence="2">Uncharacterized protein</fullName>
    </submittedName>
</protein>
<organism evidence="2">
    <name type="scientific">Arundo donax</name>
    <name type="common">Giant reed</name>
    <name type="synonym">Donax arundinaceus</name>
    <dbReference type="NCBI Taxonomy" id="35708"/>
    <lineage>
        <taxon>Eukaryota</taxon>
        <taxon>Viridiplantae</taxon>
        <taxon>Streptophyta</taxon>
        <taxon>Embryophyta</taxon>
        <taxon>Tracheophyta</taxon>
        <taxon>Spermatophyta</taxon>
        <taxon>Magnoliopsida</taxon>
        <taxon>Liliopsida</taxon>
        <taxon>Poales</taxon>
        <taxon>Poaceae</taxon>
        <taxon>PACMAD clade</taxon>
        <taxon>Arundinoideae</taxon>
        <taxon>Arundineae</taxon>
        <taxon>Arundo</taxon>
    </lineage>
</organism>
<keyword evidence="1" id="KW-0472">Membrane</keyword>
<dbReference type="AlphaFoldDB" id="A0A0A9E828"/>
<keyword evidence="1" id="KW-0812">Transmembrane</keyword>
<reference evidence="2" key="1">
    <citation type="submission" date="2014-09" db="EMBL/GenBank/DDBJ databases">
        <authorList>
            <person name="Magalhaes I.L.F."/>
            <person name="Oliveira U."/>
            <person name="Santos F.R."/>
            <person name="Vidigal T.H.D.A."/>
            <person name="Brescovit A.D."/>
            <person name="Santos A.J."/>
        </authorList>
    </citation>
    <scope>NUCLEOTIDE SEQUENCE</scope>
    <source>
        <tissue evidence="2">Shoot tissue taken approximately 20 cm above the soil surface</tissue>
    </source>
</reference>
<evidence type="ECO:0000313" key="2">
    <source>
        <dbReference type="EMBL" id="JAD94050.1"/>
    </source>
</evidence>
<feature type="transmembrane region" description="Helical" evidence="1">
    <location>
        <begin position="24"/>
        <end position="42"/>
    </location>
</feature>
<reference evidence="2" key="2">
    <citation type="journal article" date="2015" name="Data Brief">
        <title>Shoot transcriptome of the giant reed, Arundo donax.</title>
        <authorList>
            <person name="Barrero R.A."/>
            <person name="Guerrero F.D."/>
            <person name="Moolhuijzen P."/>
            <person name="Goolsby J.A."/>
            <person name="Tidwell J."/>
            <person name="Bellgard S.E."/>
            <person name="Bellgard M.I."/>
        </authorList>
    </citation>
    <scope>NUCLEOTIDE SEQUENCE</scope>
    <source>
        <tissue evidence="2">Shoot tissue taken approximately 20 cm above the soil surface</tissue>
    </source>
</reference>